<dbReference type="OrthoDB" id="214403at2157"/>
<dbReference type="InterPro" id="IPR007804">
    <property type="entry name" value="GvpG"/>
</dbReference>
<dbReference type="GeneID" id="56036320"/>
<dbReference type="EMBL" id="CP058579">
    <property type="protein sequence ID" value="QLG60698.1"/>
    <property type="molecule type" value="Genomic_DNA"/>
</dbReference>
<evidence type="ECO:0000256" key="1">
    <source>
        <dbReference type="SAM" id="Coils"/>
    </source>
</evidence>
<dbReference type="NCBIfam" id="NF045779">
    <property type="entry name" value="gas_vesic_GvpG"/>
    <property type="match status" value="1"/>
</dbReference>
<keyword evidence="3" id="KW-1185">Reference proteome</keyword>
<dbReference type="Proteomes" id="UP000509626">
    <property type="component" value="Chromosome"/>
</dbReference>
<evidence type="ECO:0000313" key="2">
    <source>
        <dbReference type="EMBL" id="QLG60698.1"/>
    </source>
</evidence>
<organism evidence="2 3">
    <name type="scientific">Halorarum salinum</name>
    <dbReference type="NCBI Taxonomy" id="2743089"/>
    <lineage>
        <taxon>Archaea</taxon>
        <taxon>Methanobacteriati</taxon>
        <taxon>Methanobacteriota</taxon>
        <taxon>Stenosarchaea group</taxon>
        <taxon>Halobacteria</taxon>
        <taxon>Halobacteriales</taxon>
        <taxon>Haloferacaceae</taxon>
        <taxon>Halorarum</taxon>
    </lineage>
</organism>
<evidence type="ECO:0000313" key="3">
    <source>
        <dbReference type="Proteomes" id="UP000509626"/>
    </source>
</evidence>
<dbReference type="InterPro" id="IPR054797">
    <property type="entry name" value="Gas_vesic_GvpG_halobact"/>
</dbReference>
<dbReference type="Pfam" id="PF05120">
    <property type="entry name" value="GvpG"/>
    <property type="match status" value="1"/>
</dbReference>
<accession>A0A7D5Q924</accession>
<proteinExistence type="predicted"/>
<dbReference type="KEGG" id="halu:HUG12_02635"/>
<reference evidence="2 3" key="1">
    <citation type="submission" date="2020-06" db="EMBL/GenBank/DDBJ databases">
        <title>NJ-3-1, isolated from saline soil.</title>
        <authorList>
            <person name="Cui H.L."/>
            <person name="Shi X."/>
        </authorList>
    </citation>
    <scope>NUCLEOTIDE SEQUENCE [LARGE SCALE GENOMIC DNA]</scope>
    <source>
        <strain evidence="2 3">NJ-3-1</strain>
    </source>
</reference>
<feature type="coiled-coil region" evidence="1">
    <location>
        <begin position="52"/>
        <end position="82"/>
    </location>
</feature>
<protein>
    <submittedName>
        <fullName evidence="2">Protein gvpG</fullName>
    </submittedName>
</protein>
<gene>
    <name evidence="2" type="ORF">HUG12_02635</name>
</gene>
<dbReference type="RefSeq" id="WP_179267284.1">
    <property type="nucleotide sequence ID" value="NZ_CP058579.1"/>
</dbReference>
<name>A0A7D5Q924_9EURY</name>
<keyword evidence="1" id="KW-0175">Coiled coil</keyword>
<dbReference type="AlphaFoldDB" id="A0A7D5Q924"/>
<sequence length="85" mass="9770">MTFLLDDLLLGPFVTILDVLHAVAIEELYDVEGIRDDLKENQLLYELGERPQAEYERRKAELEAELDAAEAAREQLRNKQVEVQG</sequence>